<keyword evidence="3" id="KW-1185">Reference proteome</keyword>
<comment type="caution">
    <text evidence="2">The sequence shown here is derived from an EMBL/GenBank/DDBJ whole genome shotgun (WGS) entry which is preliminary data.</text>
</comment>
<accession>A0A5A7QKE3</accession>
<evidence type="ECO:0000313" key="3">
    <source>
        <dbReference type="Proteomes" id="UP000325081"/>
    </source>
</evidence>
<evidence type="ECO:0000313" key="2">
    <source>
        <dbReference type="EMBL" id="GER45823.1"/>
    </source>
</evidence>
<dbReference type="OrthoDB" id="1735544at2759"/>
<sequence>MDGSTVEDAAPPAPRAAKPTILVPARGPAESFFAAGLGSLGFSPGPMTLVSSFFAEQGPFSFSQLLAGAMASPMAPKLDFSPAEDIPAKEEEEGKFPGGGENPEGAVGYKRNRPMNLVVAQPQLQPESLSPMFMVPPGLSPSGFLNSPGFLSPLLFEF</sequence>
<feature type="region of interest" description="Disordered" evidence="1">
    <location>
        <begin position="1"/>
        <end position="21"/>
    </location>
</feature>
<protein>
    <submittedName>
        <fullName evidence="2">WRKY transcription factor</fullName>
    </submittedName>
</protein>
<dbReference type="Proteomes" id="UP000325081">
    <property type="component" value="Unassembled WGS sequence"/>
</dbReference>
<proteinExistence type="predicted"/>
<reference evidence="3" key="1">
    <citation type="journal article" date="2019" name="Curr. Biol.">
        <title>Genome Sequence of Striga asiatica Provides Insight into the Evolution of Plant Parasitism.</title>
        <authorList>
            <person name="Yoshida S."/>
            <person name="Kim S."/>
            <person name="Wafula E.K."/>
            <person name="Tanskanen J."/>
            <person name="Kim Y.M."/>
            <person name="Honaas L."/>
            <person name="Yang Z."/>
            <person name="Spallek T."/>
            <person name="Conn C.E."/>
            <person name="Ichihashi Y."/>
            <person name="Cheong K."/>
            <person name="Cui S."/>
            <person name="Der J.P."/>
            <person name="Gundlach H."/>
            <person name="Jiao Y."/>
            <person name="Hori C."/>
            <person name="Ishida J.K."/>
            <person name="Kasahara H."/>
            <person name="Kiba T."/>
            <person name="Kim M.S."/>
            <person name="Koo N."/>
            <person name="Laohavisit A."/>
            <person name="Lee Y.H."/>
            <person name="Lumba S."/>
            <person name="McCourt P."/>
            <person name="Mortimer J.C."/>
            <person name="Mutuku J.M."/>
            <person name="Nomura T."/>
            <person name="Sasaki-Sekimoto Y."/>
            <person name="Seto Y."/>
            <person name="Wang Y."/>
            <person name="Wakatake T."/>
            <person name="Sakakibara H."/>
            <person name="Demura T."/>
            <person name="Yamaguchi S."/>
            <person name="Yoneyama K."/>
            <person name="Manabe R.I."/>
            <person name="Nelson D.C."/>
            <person name="Schulman A.H."/>
            <person name="Timko M.P."/>
            <person name="dePamphilis C.W."/>
            <person name="Choi D."/>
            <person name="Shirasu K."/>
        </authorList>
    </citation>
    <scope>NUCLEOTIDE SEQUENCE [LARGE SCALE GENOMIC DNA]</scope>
    <source>
        <strain evidence="3">cv. UVA1</strain>
    </source>
</reference>
<dbReference type="AlphaFoldDB" id="A0A5A7QKE3"/>
<evidence type="ECO:0000256" key="1">
    <source>
        <dbReference type="SAM" id="MobiDB-lite"/>
    </source>
</evidence>
<feature type="compositionally biased region" description="Basic and acidic residues" evidence="1">
    <location>
        <begin position="86"/>
        <end position="95"/>
    </location>
</feature>
<feature type="region of interest" description="Disordered" evidence="1">
    <location>
        <begin position="77"/>
        <end position="107"/>
    </location>
</feature>
<name>A0A5A7QKE3_STRAF</name>
<organism evidence="2 3">
    <name type="scientific">Striga asiatica</name>
    <name type="common">Asiatic witchweed</name>
    <name type="synonym">Buchnera asiatica</name>
    <dbReference type="NCBI Taxonomy" id="4170"/>
    <lineage>
        <taxon>Eukaryota</taxon>
        <taxon>Viridiplantae</taxon>
        <taxon>Streptophyta</taxon>
        <taxon>Embryophyta</taxon>
        <taxon>Tracheophyta</taxon>
        <taxon>Spermatophyta</taxon>
        <taxon>Magnoliopsida</taxon>
        <taxon>eudicotyledons</taxon>
        <taxon>Gunneridae</taxon>
        <taxon>Pentapetalae</taxon>
        <taxon>asterids</taxon>
        <taxon>lamiids</taxon>
        <taxon>Lamiales</taxon>
        <taxon>Orobanchaceae</taxon>
        <taxon>Buchnereae</taxon>
        <taxon>Striga</taxon>
    </lineage>
</organism>
<gene>
    <name evidence="2" type="ORF">STAS_22804</name>
</gene>
<dbReference type="EMBL" id="BKCP01007327">
    <property type="protein sequence ID" value="GER45823.1"/>
    <property type="molecule type" value="Genomic_DNA"/>
</dbReference>